<dbReference type="InterPro" id="IPR012337">
    <property type="entry name" value="RNaseH-like_sf"/>
</dbReference>
<keyword evidence="3" id="KW-1185">Reference proteome</keyword>
<dbReference type="PANTHER" id="PTHR22891">
    <property type="entry name" value="EUKARYOTIC TRANSLATION INITIATION FACTOR 2C"/>
    <property type="match status" value="1"/>
</dbReference>
<dbReference type="InterPro" id="IPR003165">
    <property type="entry name" value="Piwi"/>
</dbReference>
<dbReference type="RefSeq" id="XP_018075680.1">
    <property type="nucleotide sequence ID" value="XM_018208904.1"/>
</dbReference>
<protein>
    <submittedName>
        <fullName evidence="2">Stem cell self-renewal protein Piwi</fullName>
    </submittedName>
</protein>
<dbReference type="GeneID" id="28818630"/>
<dbReference type="SMART" id="SM00950">
    <property type="entry name" value="Piwi"/>
    <property type="match status" value="1"/>
</dbReference>
<reference evidence="2 3" key="1">
    <citation type="submission" date="2015-10" db="EMBL/GenBank/DDBJ databases">
        <title>Full genome of DAOMC 229536 Phialocephala scopiformis, a fungal endophyte of spruce producing the potent anti-insectan compound rugulosin.</title>
        <authorList>
            <consortium name="DOE Joint Genome Institute"/>
            <person name="Walker A.K."/>
            <person name="Frasz S.L."/>
            <person name="Seifert K.A."/>
            <person name="Miller J.D."/>
            <person name="Mondo S.J."/>
            <person name="Labutti K."/>
            <person name="Lipzen A."/>
            <person name="Dockter R."/>
            <person name="Kennedy M."/>
            <person name="Grigoriev I.V."/>
            <person name="Spatafora J.W."/>
        </authorList>
    </citation>
    <scope>NUCLEOTIDE SEQUENCE [LARGE SCALE GENOMIC DNA]</scope>
    <source>
        <strain evidence="2 3">CBS 120377</strain>
    </source>
</reference>
<evidence type="ECO:0000313" key="3">
    <source>
        <dbReference type="Proteomes" id="UP000070700"/>
    </source>
</evidence>
<dbReference type="SUPFAM" id="SSF53098">
    <property type="entry name" value="Ribonuclease H-like"/>
    <property type="match status" value="1"/>
</dbReference>
<feature type="domain" description="Piwi" evidence="1">
    <location>
        <begin position="1"/>
        <end position="253"/>
    </location>
</feature>
<dbReference type="KEGG" id="psco:LY89DRAFT_577612"/>
<dbReference type="AlphaFoldDB" id="A0A194XM53"/>
<dbReference type="Proteomes" id="UP000070700">
    <property type="component" value="Unassembled WGS sequence"/>
</dbReference>
<proteinExistence type="predicted"/>
<dbReference type="Pfam" id="PF02171">
    <property type="entry name" value="Piwi"/>
    <property type="match status" value="1"/>
</dbReference>
<feature type="non-terminal residue" evidence="2">
    <location>
        <position position="1"/>
    </location>
</feature>
<dbReference type="EMBL" id="KQ947408">
    <property type="protein sequence ID" value="KUJ21325.1"/>
    <property type="molecule type" value="Genomic_DNA"/>
</dbReference>
<dbReference type="Gene3D" id="3.30.420.10">
    <property type="entry name" value="Ribonuclease H-like superfamily/Ribonuclease H"/>
    <property type="match status" value="1"/>
</dbReference>
<dbReference type="InterPro" id="IPR036397">
    <property type="entry name" value="RNaseH_sf"/>
</dbReference>
<name>A0A194XM53_MOLSC</name>
<gene>
    <name evidence="2" type="ORF">LY89DRAFT_577612</name>
</gene>
<dbReference type="OrthoDB" id="10252740at2759"/>
<sequence>LKFNFKNGGTNHRVHSLGIKPNTMIVGADVTHPGRDADETCPSLAGTVATYEESHAHYLASARMQKKNEHIEQLSDMMFEHLQAYYTKRKKVWPDHILFYRDGVSESQYGMVKTDELPEIKAAIERVRQTAPGRNYMPKITLVVVGKRHHSRFYPANKPEDSRSLCAGHVMDTNVVIPHAFNFYLQSHDSALGTAKPAHYVVIVDESGYGGGKLQEVTNDLCSLGSRSMNTLSVCTPARYADLLCNRLRVYMKPVMDGKLDIPEINAVNSYQRNRDIWGIGRNTGNNNPWHENVKDVMFYL</sequence>
<accession>A0A194XM53</accession>
<evidence type="ECO:0000313" key="2">
    <source>
        <dbReference type="EMBL" id="KUJ21325.1"/>
    </source>
</evidence>
<dbReference type="InParanoid" id="A0A194XM53"/>
<evidence type="ECO:0000259" key="1">
    <source>
        <dbReference type="PROSITE" id="PS50822"/>
    </source>
</evidence>
<dbReference type="PROSITE" id="PS50822">
    <property type="entry name" value="PIWI"/>
    <property type="match status" value="1"/>
</dbReference>
<dbReference type="GO" id="GO:0003676">
    <property type="term" value="F:nucleic acid binding"/>
    <property type="evidence" value="ECO:0007669"/>
    <property type="project" value="InterPro"/>
</dbReference>
<dbReference type="STRING" id="149040.A0A194XM53"/>
<organism evidence="2 3">
    <name type="scientific">Mollisia scopiformis</name>
    <name type="common">Conifer needle endophyte fungus</name>
    <name type="synonym">Phialocephala scopiformis</name>
    <dbReference type="NCBI Taxonomy" id="149040"/>
    <lineage>
        <taxon>Eukaryota</taxon>
        <taxon>Fungi</taxon>
        <taxon>Dikarya</taxon>
        <taxon>Ascomycota</taxon>
        <taxon>Pezizomycotina</taxon>
        <taxon>Leotiomycetes</taxon>
        <taxon>Helotiales</taxon>
        <taxon>Mollisiaceae</taxon>
        <taxon>Mollisia</taxon>
    </lineage>
</organism>